<dbReference type="Gene3D" id="2.40.170.20">
    <property type="entry name" value="TonB-dependent receptor, beta-barrel domain"/>
    <property type="match status" value="1"/>
</dbReference>
<comment type="subcellular location">
    <subcellularLocation>
        <location evidence="1 8">Cell outer membrane</location>
        <topology evidence="1 8">Multi-pass membrane protein</topology>
    </subcellularLocation>
</comment>
<accession>A0ABU1YE87</accession>
<sequence>MKQTLLKRCSFLLFFALMSMLSNAQTASSQIKITGTVTDNSGLLLPGVNVTEKSSKNTVTTDYNGKYEINVKPGATLVFSYIGMRKIEIPLAGRTVLDTKLQEDSNVLDDIVVVAYGTQKKNNITGAIATIKPDDIQDLPVSNLSEALRGQIPGLSVSGGSGRPGDAASIQIRQTFGFSKDGNSTNPLIVIDDMVQIDPTTGLATLETFNRLDPSEIESITVLKDGSAAIYGSRASQGAVIVKTKRGQNSKLKFSYYSQYSFNDAVSHSKTMSAYEHGIWKNRFLNSNLDTNTAKYFSDEELEQMKSLDYDWLKKAWKPAIQQRHSLTASGGNEKATYFAGITYFDQGANLGEQDYNKWNFRTGMTAKLAKDFELAATISANAVDVERSFSKAAANLNDSSFGSAGGGEQADYGYLLHMPKYIPWQTTVEGKDYWLSPIARSDRNLGSANANNTIAGWNYFASLDSGKQVDQEFSYNVNLSLNYKVSFIKGLSLKGSYARSQSSANTEQVQLPYDLARIRNYETADNHLVSAADPTFYNNVNNPSGDYLLETNVRNSRVYYNTDVDKVIQANFFANYARTFGNHAVDGMFGIERSESSYQSVRLAYEGTSKDYLGSNTTAGTISSNSTATKGESGTFSYLGRANYSYKDTYLVQLLFRSDASTKFAPDNYWGFFPSAQFGWVASNEGWFKDALPAINNLKFRYSIGKTGKDNIKPWRWLTLYDIIVDKGNQFGSAGGTLGGAITPRPTPNEDIRWDSTIKHNFGIDLSVLNNRLQISADYYYDKTTDMLITMAGEVGTPISVGGAFAEQNYAAVNAWGTEFSLNWKDRIKRDLSYNVGVNFGISDNEVKRYPGAAVQHPSYNAIQPGYSNFTPVWGFRTWKETSTGDGILRTDEDVTNYWNYLTANATAVGGVPNYLGINNVTLMRKGMLAYEDVGGAFDAATNTQAPADGQIARQLDYIKLAKNNRTYGFTSNLGMNYKSFYFKTQIATSWGGYNSIDLVKQGTSSAHNDWGHETFWSDMYDATDNPNGKYPNMGQADTAFAPSDFWELSNFRCTVRNLTVGFELPQEALKTINIQRVTLGITGNNLWDLYNPYPDNYRNMYDTSSARYPTLRTWSVNMNVTF</sequence>
<evidence type="ECO:0000256" key="9">
    <source>
        <dbReference type="SAM" id="SignalP"/>
    </source>
</evidence>
<evidence type="ECO:0000256" key="3">
    <source>
        <dbReference type="ARBA" id="ARBA00022452"/>
    </source>
</evidence>
<comment type="similarity">
    <text evidence="8">Belongs to the TonB-dependent receptor family.</text>
</comment>
<dbReference type="NCBIfam" id="TIGR04057">
    <property type="entry name" value="SusC_RagA_signa"/>
    <property type="match status" value="1"/>
</dbReference>
<dbReference type="InterPro" id="IPR039426">
    <property type="entry name" value="TonB-dep_rcpt-like"/>
</dbReference>
<dbReference type="Gene3D" id="2.170.130.10">
    <property type="entry name" value="TonB-dependent receptor, plug domain"/>
    <property type="match status" value="1"/>
</dbReference>
<evidence type="ECO:0000256" key="5">
    <source>
        <dbReference type="ARBA" id="ARBA00022729"/>
    </source>
</evidence>
<dbReference type="NCBIfam" id="TIGR04056">
    <property type="entry name" value="OMP_RagA_SusC"/>
    <property type="match status" value="1"/>
</dbReference>
<evidence type="ECO:0000256" key="4">
    <source>
        <dbReference type="ARBA" id="ARBA00022692"/>
    </source>
</evidence>
<comment type="caution">
    <text evidence="11">The sequence shown here is derived from an EMBL/GenBank/DDBJ whole genome shotgun (WGS) entry which is preliminary data.</text>
</comment>
<dbReference type="Pfam" id="PF13715">
    <property type="entry name" value="CarbopepD_reg_2"/>
    <property type="match status" value="1"/>
</dbReference>
<proteinExistence type="inferred from homology"/>
<organism evidence="11 12">
    <name type="scientific">Flavobacterium piscis</name>
    <dbReference type="NCBI Taxonomy" id="1114874"/>
    <lineage>
        <taxon>Bacteria</taxon>
        <taxon>Pseudomonadati</taxon>
        <taxon>Bacteroidota</taxon>
        <taxon>Flavobacteriia</taxon>
        <taxon>Flavobacteriales</taxon>
        <taxon>Flavobacteriaceae</taxon>
        <taxon>Flavobacterium</taxon>
    </lineage>
</organism>
<dbReference type="Proteomes" id="UP001269081">
    <property type="component" value="Unassembled WGS sequence"/>
</dbReference>
<dbReference type="InterPro" id="IPR023997">
    <property type="entry name" value="TonB-dep_OMP_SusC/RagA_CS"/>
</dbReference>
<keyword evidence="12" id="KW-1185">Reference proteome</keyword>
<keyword evidence="5 9" id="KW-0732">Signal</keyword>
<name>A0ABU1YE87_9FLAO</name>
<dbReference type="InterPro" id="IPR008969">
    <property type="entry name" value="CarboxyPept-like_regulatory"/>
</dbReference>
<evidence type="ECO:0000256" key="7">
    <source>
        <dbReference type="ARBA" id="ARBA00023237"/>
    </source>
</evidence>
<dbReference type="SUPFAM" id="SSF56935">
    <property type="entry name" value="Porins"/>
    <property type="match status" value="1"/>
</dbReference>
<keyword evidence="7 8" id="KW-0998">Cell outer membrane</keyword>
<gene>
    <name evidence="11" type="ORF">J2W48_004514</name>
</gene>
<feature type="signal peptide" evidence="9">
    <location>
        <begin position="1"/>
        <end position="24"/>
    </location>
</feature>
<dbReference type="Gene3D" id="2.60.40.1120">
    <property type="entry name" value="Carboxypeptidase-like, regulatory domain"/>
    <property type="match status" value="1"/>
</dbReference>
<evidence type="ECO:0000256" key="6">
    <source>
        <dbReference type="ARBA" id="ARBA00023136"/>
    </source>
</evidence>
<reference evidence="11 12" key="1">
    <citation type="submission" date="2023-07" db="EMBL/GenBank/DDBJ databases">
        <title>Sorghum-associated microbial communities from plants grown in Nebraska, USA.</title>
        <authorList>
            <person name="Schachtman D."/>
        </authorList>
    </citation>
    <scope>NUCLEOTIDE SEQUENCE [LARGE SCALE GENOMIC DNA]</scope>
    <source>
        <strain evidence="11 12">4129</strain>
    </source>
</reference>
<feature type="chain" id="PRO_5047415015" evidence="9">
    <location>
        <begin position="25"/>
        <end position="1124"/>
    </location>
</feature>
<dbReference type="InterPro" id="IPR023996">
    <property type="entry name" value="TonB-dep_OMP_SusC/RagA"/>
</dbReference>
<dbReference type="PANTHER" id="PTHR30069:SF29">
    <property type="entry name" value="HEMOGLOBIN AND HEMOGLOBIN-HAPTOGLOBIN-BINDING PROTEIN 1-RELATED"/>
    <property type="match status" value="1"/>
</dbReference>
<dbReference type="EMBL" id="JAVDWQ010000025">
    <property type="protein sequence ID" value="MDR7212550.1"/>
    <property type="molecule type" value="Genomic_DNA"/>
</dbReference>
<evidence type="ECO:0000313" key="11">
    <source>
        <dbReference type="EMBL" id="MDR7212550.1"/>
    </source>
</evidence>
<dbReference type="InterPro" id="IPR012910">
    <property type="entry name" value="Plug_dom"/>
</dbReference>
<evidence type="ECO:0000256" key="8">
    <source>
        <dbReference type="PROSITE-ProRule" id="PRU01360"/>
    </source>
</evidence>
<dbReference type="RefSeq" id="WP_310284229.1">
    <property type="nucleotide sequence ID" value="NZ_JAVDWQ010000025.1"/>
</dbReference>
<dbReference type="PROSITE" id="PS52016">
    <property type="entry name" value="TONB_DEPENDENT_REC_3"/>
    <property type="match status" value="1"/>
</dbReference>
<evidence type="ECO:0000259" key="10">
    <source>
        <dbReference type="Pfam" id="PF07715"/>
    </source>
</evidence>
<protein>
    <submittedName>
        <fullName evidence="11">TonB-linked SusC/RagA family outer membrane protein</fullName>
    </submittedName>
</protein>
<dbReference type="PANTHER" id="PTHR30069">
    <property type="entry name" value="TONB-DEPENDENT OUTER MEMBRANE RECEPTOR"/>
    <property type="match status" value="1"/>
</dbReference>
<evidence type="ECO:0000313" key="12">
    <source>
        <dbReference type="Proteomes" id="UP001269081"/>
    </source>
</evidence>
<dbReference type="InterPro" id="IPR037066">
    <property type="entry name" value="Plug_dom_sf"/>
</dbReference>
<keyword evidence="2 8" id="KW-0813">Transport</keyword>
<keyword evidence="4 8" id="KW-0812">Transmembrane</keyword>
<evidence type="ECO:0000256" key="1">
    <source>
        <dbReference type="ARBA" id="ARBA00004571"/>
    </source>
</evidence>
<evidence type="ECO:0000256" key="2">
    <source>
        <dbReference type="ARBA" id="ARBA00022448"/>
    </source>
</evidence>
<keyword evidence="3 8" id="KW-1134">Transmembrane beta strand</keyword>
<dbReference type="Pfam" id="PF07715">
    <property type="entry name" value="Plug"/>
    <property type="match status" value="1"/>
</dbReference>
<dbReference type="SUPFAM" id="SSF49464">
    <property type="entry name" value="Carboxypeptidase regulatory domain-like"/>
    <property type="match status" value="1"/>
</dbReference>
<keyword evidence="6 8" id="KW-0472">Membrane</keyword>
<dbReference type="InterPro" id="IPR036942">
    <property type="entry name" value="Beta-barrel_TonB_sf"/>
</dbReference>
<feature type="domain" description="TonB-dependent receptor plug" evidence="10">
    <location>
        <begin position="121"/>
        <end position="239"/>
    </location>
</feature>